<dbReference type="GeneID" id="26123416"/>
<sequence length="106" mass="11663">MQIEITGNNVEITEGMVSFISRKMSKLERLHPSVNYARVSVKVENDHQEVMAFIFDNSGKEVIAKAKGSDAYEATDRMVDVAARQLAKCGGKKGKGKGKVKIDFGE</sequence>
<organism evidence="1 2">
    <name type="scientific">Escherichia phage slur16</name>
    <dbReference type="NCBI Taxonomy" id="1720495"/>
    <lineage>
        <taxon>Viruses</taxon>
        <taxon>Duplodnaviria</taxon>
        <taxon>Heunggongvirae</taxon>
        <taxon>Uroviricota</taxon>
        <taxon>Caudoviricetes</taxon>
        <taxon>Vequintavirinae</taxon>
        <taxon>Vequintavirus</taxon>
        <taxon>Vequintavirus slur16</taxon>
    </lineage>
</organism>
<evidence type="ECO:0000313" key="1">
    <source>
        <dbReference type="EMBL" id="CUL01586.1"/>
    </source>
</evidence>
<name>A0A0M7QCF2_9CAUD</name>
<dbReference type="RefSeq" id="YP_009177582.1">
    <property type="nucleotide sequence ID" value="NC_028248.1"/>
</dbReference>
<dbReference type="InterPro" id="IPR036567">
    <property type="entry name" value="RHF-like"/>
</dbReference>
<dbReference type="Proteomes" id="UP000203950">
    <property type="component" value="Genome"/>
</dbReference>
<dbReference type="Pfam" id="PF02482">
    <property type="entry name" value="Ribosomal_S30AE"/>
    <property type="match status" value="1"/>
</dbReference>
<dbReference type="Gene3D" id="3.30.160.100">
    <property type="entry name" value="Ribosome hibernation promotion factor-like"/>
    <property type="match status" value="1"/>
</dbReference>
<dbReference type="OrthoDB" id="32952at10239"/>
<dbReference type="NCBIfam" id="TIGR00741">
    <property type="entry name" value="yfiA"/>
    <property type="match status" value="1"/>
</dbReference>
<evidence type="ECO:0000313" key="2">
    <source>
        <dbReference type="Proteomes" id="UP000203950"/>
    </source>
</evidence>
<accession>A0A0M7QCF2</accession>
<proteinExistence type="predicted"/>
<keyword evidence="2" id="KW-1185">Reference proteome</keyword>
<reference evidence="1 2" key="1">
    <citation type="journal article" date="2015" name="Genome Announc.">
        <title>Draft Genome Sequences of 14 Escherichia coli Phages Isolated from Cattle Slurry.</title>
        <authorList>
            <person name="Smith R."/>
            <person name="O'Hara M."/>
            <person name="Hobman J.L."/>
            <person name="Millard A.D."/>
        </authorList>
    </citation>
    <scope>NUCLEOTIDE SEQUENCE [LARGE SCALE GENOMIC DNA]</scope>
</reference>
<dbReference type="InterPro" id="IPR003489">
    <property type="entry name" value="RHF/RaiA"/>
</dbReference>
<dbReference type="SUPFAM" id="SSF69754">
    <property type="entry name" value="Ribosome binding protein Y (YfiA homologue)"/>
    <property type="match status" value="1"/>
</dbReference>
<dbReference type="EMBL" id="LN881727">
    <property type="protein sequence ID" value="CUL01586.1"/>
    <property type="molecule type" value="Genomic_DNA"/>
</dbReference>
<protein>
    <submittedName>
        <fullName evidence="1">Sigma 54 modulation factor [Escherichia phage rv5]</fullName>
    </submittedName>
</protein>
<dbReference type="KEGG" id="vg:26123416"/>